<dbReference type="EMBL" id="CP097331">
    <property type="protein sequence ID" value="URF07435.1"/>
    <property type="molecule type" value="Genomic_DNA"/>
</dbReference>
<dbReference type="PANTHER" id="PTHR34606:SF4">
    <property type="entry name" value="OUTER MEMBRANE LIPOPROTEIN DOLP"/>
    <property type="match status" value="1"/>
</dbReference>
<reference evidence="3 5" key="1">
    <citation type="submission" date="2019-05" db="EMBL/GenBank/DDBJ databases">
        <title>Whole genome sequence analysis of Cupriavidus campinensis S14E4C strain.</title>
        <authorList>
            <person name="Abbaszade G."/>
            <person name="Szabo A."/>
            <person name="Toumi M."/>
            <person name="Toth E."/>
        </authorList>
    </citation>
    <scope>NUCLEOTIDE SEQUENCE [LARGE SCALE GENOMIC DNA]</scope>
    <source>
        <strain evidence="3 5">S14E4C</strain>
    </source>
</reference>
<dbReference type="InterPro" id="IPR007055">
    <property type="entry name" value="BON_dom"/>
</dbReference>
<dbReference type="InterPro" id="IPR014004">
    <property type="entry name" value="Transpt-assoc_nodulatn_dom_bac"/>
</dbReference>
<feature type="domain" description="BON" evidence="2">
    <location>
        <begin position="78"/>
        <end position="146"/>
    </location>
</feature>
<evidence type="ECO:0000259" key="2">
    <source>
        <dbReference type="PROSITE" id="PS50914"/>
    </source>
</evidence>
<evidence type="ECO:0000313" key="6">
    <source>
        <dbReference type="Proteomes" id="UP001056132"/>
    </source>
</evidence>
<evidence type="ECO:0000313" key="4">
    <source>
        <dbReference type="EMBL" id="URF07435.1"/>
    </source>
</evidence>
<name>A0AAE9I943_9BURK</name>
<feature type="domain" description="BON" evidence="2">
    <location>
        <begin position="3"/>
        <end position="71"/>
    </location>
</feature>
<dbReference type="PROSITE" id="PS50914">
    <property type="entry name" value="BON"/>
    <property type="match status" value="3"/>
</dbReference>
<gene>
    <name evidence="3" type="ORF">FGG12_15510</name>
    <name evidence="4" type="ORF">M5D45_19730</name>
</gene>
<reference evidence="4" key="2">
    <citation type="journal article" date="2022" name="Microbiol. Resour. Announc.">
        <title>Genome Sequence of Cupriavidus campinensis Strain G5, a Member of a Bacterial Consortium Capable of Polyethylene Degradation.</title>
        <authorList>
            <person name="Schneider B."/>
            <person name="Pfeiffer F."/>
            <person name="Dyall-Smith M."/>
            <person name="Kunte H.J."/>
        </authorList>
    </citation>
    <scope>NUCLEOTIDE SEQUENCE</scope>
    <source>
        <strain evidence="4">G5</strain>
    </source>
</reference>
<keyword evidence="1" id="KW-0732">Signal</keyword>
<dbReference type="Proteomes" id="UP001056132">
    <property type="component" value="Chromosome 2"/>
</dbReference>
<evidence type="ECO:0000256" key="1">
    <source>
        <dbReference type="ARBA" id="ARBA00022729"/>
    </source>
</evidence>
<dbReference type="SMART" id="SM00749">
    <property type="entry name" value="BON"/>
    <property type="match status" value="3"/>
</dbReference>
<dbReference type="Pfam" id="PF04972">
    <property type="entry name" value="BON"/>
    <property type="match status" value="3"/>
</dbReference>
<sequence>MKDDTQLKESVLEELEWEPSVDAAGIGVQVRDGVVTLTGHLASFAEKNAAEEAIRRIPGVKALAVEIDVRLPADAARTDGDIARAVANVLAWNTFVPVDRVQVTVEQGVVRLTGTVDWNYQRMAAERAVSGLLGVKNVINAISTRPQASREDLSARIKAAIERQAVNDAAQVTVAVAGAVVTLGGSLRTWAEREAAMNAAWSAPGVSSVVNNIRVNL</sequence>
<dbReference type="Proteomes" id="UP000318943">
    <property type="component" value="Unassembled WGS sequence"/>
</dbReference>
<reference evidence="4" key="3">
    <citation type="submission" date="2022-05" db="EMBL/GenBank/DDBJ databases">
        <authorList>
            <person name="Kunte H.-J."/>
        </authorList>
    </citation>
    <scope>NUCLEOTIDE SEQUENCE</scope>
    <source>
        <strain evidence="4">G5</strain>
    </source>
</reference>
<protein>
    <submittedName>
        <fullName evidence="4">BON domain-containing protein</fullName>
    </submittedName>
</protein>
<dbReference type="PANTHER" id="PTHR34606">
    <property type="entry name" value="BON DOMAIN-CONTAINING PROTEIN"/>
    <property type="match status" value="1"/>
</dbReference>
<dbReference type="Gene3D" id="3.30.1340.30">
    <property type="match status" value="3"/>
</dbReference>
<accession>A0AAE9I943</accession>
<proteinExistence type="predicted"/>
<organism evidence="4 6">
    <name type="scientific">Cupriavidus campinensis</name>
    <dbReference type="NCBI Taxonomy" id="151783"/>
    <lineage>
        <taxon>Bacteria</taxon>
        <taxon>Pseudomonadati</taxon>
        <taxon>Pseudomonadota</taxon>
        <taxon>Betaproteobacteria</taxon>
        <taxon>Burkholderiales</taxon>
        <taxon>Burkholderiaceae</taxon>
        <taxon>Cupriavidus</taxon>
    </lineage>
</organism>
<keyword evidence="5" id="KW-1185">Reference proteome</keyword>
<dbReference type="EMBL" id="VCIZ01000008">
    <property type="protein sequence ID" value="TSP11930.1"/>
    <property type="molecule type" value="Genomic_DNA"/>
</dbReference>
<dbReference type="AlphaFoldDB" id="A0AAE9I943"/>
<feature type="domain" description="BON" evidence="2">
    <location>
        <begin position="149"/>
        <end position="217"/>
    </location>
</feature>
<evidence type="ECO:0000313" key="3">
    <source>
        <dbReference type="EMBL" id="TSP11930.1"/>
    </source>
</evidence>
<dbReference type="InterPro" id="IPR051686">
    <property type="entry name" value="Lipoprotein_DolP"/>
</dbReference>
<dbReference type="KEGG" id="ccam:M5D45_19730"/>
<evidence type="ECO:0000313" key="5">
    <source>
        <dbReference type="Proteomes" id="UP000318943"/>
    </source>
</evidence>
<dbReference type="RefSeq" id="WP_144198754.1">
    <property type="nucleotide sequence ID" value="NZ_CAJPVH010000009.1"/>
</dbReference>